<sequence length="176" mass="18952">ESAAPSTRRVSPSRRDVNSRIQDTSRVPPIQGSSFPSAYHRCPRETTFGIDEDGTWQSVHNMIVNGNAQACTSASIHHRTSNGHVTTNGFRKSALLNGSPSNTLNGFVNGSTVNRFVPNGSVGSSPLRIHSPRGTSSCASVTHVDLLFTSPLNDPEYIAVIRALKMRAVMFGIGYL</sequence>
<protein>
    <submittedName>
        <fullName evidence="3">Pecanex-like protein</fullName>
    </submittedName>
</protein>
<feature type="region of interest" description="Disordered" evidence="1">
    <location>
        <begin position="1"/>
        <end position="38"/>
    </location>
</feature>
<dbReference type="Proteomes" id="UP000036681">
    <property type="component" value="Unplaced"/>
</dbReference>
<feature type="compositionally biased region" description="Polar residues" evidence="1">
    <location>
        <begin position="1"/>
        <end position="10"/>
    </location>
</feature>
<evidence type="ECO:0000313" key="2">
    <source>
        <dbReference type="Proteomes" id="UP000036681"/>
    </source>
</evidence>
<accession>A0A0M3ISV7</accession>
<evidence type="ECO:0000256" key="1">
    <source>
        <dbReference type="SAM" id="MobiDB-lite"/>
    </source>
</evidence>
<reference evidence="3" key="1">
    <citation type="submission" date="2017-02" db="UniProtKB">
        <authorList>
            <consortium name="WormBaseParasite"/>
        </authorList>
    </citation>
    <scope>IDENTIFICATION</scope>
</reference>
<feature type="compositionally biased region" description="Polar residues" evidence="1">
    <location>
        <begin position="19"/>
        <end position="36"/>
    </location>
</feature>
<name>A0A0M3ISV7_ASCLU</name>
<keyword evidence="2" id="KW-1185">Reference proteome</keyword>
<evidence type="ECO:0000313" key="3">
    <source>
        <dbReference type="WBParaSite" id="ALUE_0002183501-mRNA-1"/>
    </source>
</evidence>
<proteinExistence type="predicted"/>
<dbReference type="WBParaSite" id="ALUE_0002183501-mRNA-1">
    <property type="protein sequence ID" value="ALUE_0002183501-mRNA-1"/>
    <property type="gene ID" value="ALUE_0002183501"/>
</dbReference>
<dbReference type="AlphaFoldDB" id="A0A0M3ISV7"/>
<organism evidence="2 3">
    <name type="scientific">Ascaris lumbricoides</name>
    <name type="common">Giant roundworm</name>
    <dbReference type="NCBI Taxonomy" id="6252"/>
    <lineage>
        <taxon>Eukaryota</taxon>
        <taxon>Metazoa</taxon>
        <taxon>Ecdysozoa</taxon>
        <taxon>Nematoda</taxon>
        <taxon>Chromadorea</taxon>
        <taxon>Rhabditida</taxon>
        <taxon>Spirurina</taxon>
        <taxon>Ascaridomorpha</taxon>
        <taxon>Ascaridoidea</taxon>
        <taxon>Ascarididae</taxon>
        <taxon>Ascaris</taxon>
    </lineage>
</organism>